<sequence length="52" mass="6037">MTVGLVYNQHDNYETMPHFIEARRFVYLLNASRARSLSFASNLNEAQRGLFS</sequence>
<comment type="caution">
    <text evidence="1">The sequence shown here is derived from an EMBL/GenBank/DDBJ whole genome shotgun (WGS) entry which is preliminary data.</text>
</comment>
<proteinExistence type="predicted"/>
<dbReference type="EMBL" id="NSIT01000160">
    <property type="protein sequence ID" value="PJE78551.1"/>
    <property type="molecule type" value="Genomic_DNA"/>
</dbReference>
<reference evidence="1" key="1">
    <citation type="journal article" date="2017" name="Appl. Environ. Microbiol.">
        <title>Molecular characterization of an Endozoicomonas-like organism causing infection in king scallop Pecten maximus L.</title>
        <authorList>
            <person name="Cano I."/>
            <person name="van Aerle R."/>
            <person name="Ross S."/>
            <person name="Verner-Jeffreys D.W."/>
            <person name="Paley R.K."/>
            <person name="Rimmer G."/>
            <person name="Ryder D."/>
            <person name="Hooper P."/>
            <person name="Stone D."/>
            <person name="Feist S.W."/>
        </authorList>
    </citation>
    <scope>NUCLEOTIDE SEQUENCE</scope>
</reference>
<accession>A0A2H9T5Q6</accession>
<dbReference type="AlphaFoldDB" id="A0A2H9T5Q6"/>
<name>A0A2H9T5Q6_9ZZZZ</name>
<evidence type="ECO:0000313" key="1">
    <source>
        <dbReference type="EMBL" id="PJE78551.1"/>
    </source>
</evidence>
<gene>
    <name evidence="1" type="ORF">CI610_02507</name>
</gene>
<organism evidence="1">
    <name type="scientific">invertebrate metagenome</name>
    <dbReference type="NCBI Taxonomy" id="1711999"/>
    <lineage>
        <taxon>unclassified sequences</taxon>
        <taxon>metagenomes</taxon>
        <taxon>organismal metagenomes</taxon>
    </lineage>
</organism>
<protein>
    <submittedName>
        <fullName evidence="1">Uncharacterized protein</fullName>
    </submittedName>
</protein>